<name>M9M2F7_PAEPP</name>
<proteinExistence type="predicted"/>
<dbReference type="OrthoDB" id="2607615at2"/>
<protein>
    <submittedName>
        <fullName evidence="1">GMP synthase</fullName>
    </submittedName>
</protein>
<sequence>MHKIRTRMDIYDEMIDICEQYLLEVKNSEWQESTFFNFSVKWDRLKELIPSNEIGARSDKEREQEVIRCQTLMNLYQSIMDQMEIQLSRLGSEMKGARQSKRIINAYQGMGRIDQIAFYFDEKK</sequence>
<gene>
    <name evidence="1" type="ORF">PPOP_0678</name>
</gene>
<reference evidence="1 2" key="1">
    <citation type="submission" date="2012-10" db="EMBL/GenBank/DDBJ databases">
        <title>Draft Genome Sequence of Paenibacillus popilliae ATCC 14706T.</title>
        <authorList>
            <person name="Iiyama K."/>
            <person name="Mori K."/>
            <person name="Mon H."/>
            <person name="Chieda Y."/>
            <person name="Lee J.M."/>
            <person name="Kusakabe T."/>
            <person name="Tashiro K."/>
            <person name="Asano S."/>
            <person name="Yasunaga-Aoki C."/>
            <person name="Shimizu S."/>
        </authorList>
    </citation>
    <scope>NUCLEOTIDE SEQUENCE [LARGE SCALE GENOMIC DNA]</scope>
    <source>
        <strain evidence="1 2">ATCC 14706</strain>
    </source>
</reference>
<evidence type="ECO:0000313" key="1">
    <source>
        <dbReference type="EMBL" id="GAC41328.1"/>
    </source>
</evidence>
<dbReference type="RefSeq" id="WP_006284636.1">
    <property type="nucleotide sequence ID" value="NZ_BALG01000027.1"/>
</dbReference>
<dbReference type="AlphaFoldDB" id="M9M2F7"/>
<evidence type="ECO:0000313" key="2">
    <source>
        <dbReference type="Proteomes" id="UP000029453"/>
    </source>
</evidence>
<accession>M9M2F7</accession>
<keyword evidence="2" id="KW-1185">Reference proteome</keyword>
<dbReference type="Proteomes" id="UP000029453">
    <property type="component" value="Unassembled WGS sequence"/>
</dbReference>
<comment type="caution">
    <text evidence="1">The sequence shown here is derived from an EMBL/GenBank/DDBJ whole genome shotgun (WGS) entry which is preliminary data.</text>
</comment>
<dbReference type="EMBL" id="BALG01000027">
    <property type="protein sequence ID" value="GAC41328.1"/>
    <property type="molecule type" value="Genomic_DNA"/>
</dbReference>
<organism evidence="1 2">
    <name type="scientific">Paenibacillus popilliae ATCC 14706</name>
    <dbReference type="NCBI Taxonomy" id="1212764"/>
    <lineage>
        <taxon>Bacteria</taxon>
        <taxon>Bacillati</taxon>
        <taxon>Bacillota</taxon>
        <taxon>Bacilli</taxon>
        <taxon>Bacillales</taxon>
        <taxon>Paenibacillaceae</taxon>
        <taxon>Paenibacillus</taxon>
    </lineage>
</organism>
<dbReference type="Gene3D" id="1.20.58.380">
    <property type="entry name" value="Flagellar protein flit"/>
    <property type="match status" value="1"/>
</dbReference>